<feature type="compositionally biased region" description="Basic and acidic residues" evidence="1">
    <location>
        <begin position="191"/>
        <end position="207"/>
    </location>
</feature>
<proteinExistence type="predicted"/>
<evidence type="ECO:0000256" key="1">
    <source>
        <dbReference type="SAM" id="MobiDB-lite"/>
    </source>
</evidence>
<accession>A0A9Q3DBS8</accession>
<feature type="compositionally biased region" description="Polar residues" evidence="1">
    <location>
        <begin position="178"/>
        <end position="187"/>
    </location>
</feature>
<name>A0A9Q3DBS8_9BASI</name>
<organism evidence="2 3">
    <name type="scientific">Austropuccinia psidii MF-1</name>
    <dbReference type="NCBI Taxonomy" id="1389203"/>
    <lineage>
        <taxon>Eukaryota</taxon>
        <taxon>Fungi</taxon>
        <taxon>Dikarya</taxon>
        <taxon>Basidiomycota</taxon>
        <taxon>Pucciniomycotina</taxon>
        <taxon>Pucciniomycetes</taxon>
        <taxon>Pucciniales</taxon>
        <taxon>Sphaerophragmiaceae</taxon>
        <taxon>Austropuccinia</taxon>
    </lineage>
</organism>
<dbReference type="AlphaFoldDB" id="A0A9Q3DBS8"/>
<gene>
    <name evidence="2" type="ORF">O181_039590</name>
</gene>
<sequence length="222" mass="25204">MLPKITLLKKDFYLFVFLVFEDNPTEENQTIVERLVEETCRSSPTPIFIKKKKGQDLDFAGPTIQDSEGRIDPSKGKRKGKIPSGTEYTQGSAFSQRQVPEIHIISEPERKLSMSDSNRHNSHSEGSNRHLTEPEQAVLHSLQGQGLGNVSTNTPRSDELLEHLPKILKEEEILRYSNGWNPLSSKPQIKKIKEYHAKKRQETKEEAPVASTRKPQANPLPQ</sequence>
<evidence type="ECO:0000313" key="2">
    <source>
        <dbReference type="EMBL" id="MBW0499875.1"/>
    </source>
</evidence>
<protein>
    <submittedName>
        <fullName evidence="2">Uncharacterized protein</fullName>
    </submittedName>
</protein>
<feature type="region of interest" description="Disordered" evidence="1">
    <location>
        <begin position="178"/>
        <end position="222"/>
    </location>
</feature>
<dbReference type="Proteomes" id="UP000765509">
    <property type="component" value="Unassembled WGS sequence"/>
</dbReference>
<comment type="caution">
    <text evidence="2">The sequence shown here is derived from an EMBL/GenBank/DDBJ whole genome shotgun (WGS) entry which is preliminary data.</text>
</comment>
<evidence type="ECO:0000313" key="3">
    <source>
        <dbReference type="Proteomes" id="UP000765509"/>
    </source>
</evidence>
<feature type="region of interest" description="Disordered" evidence="1">
    <location>
        <begin position="107"/>
        <end position="132"/>
    </location>
</feature>
<feature type="region of interest" description="Disordered" evidence="1">
    <location>
        <begin position="61"/>
        <end position="93"/>
    </location>
</feature>
<dbReference type="EMBL" id="AVOT02015510">
    <property type="protein sequence ID" value="MBW0499875.1"/>
    <property type="molecule type" value="Genomic_DNA"/>
</dbReference>
<keyword evidence="3" id="KW-1185">Reference proteome</keyword>
<reference evidence="2" key="1">
    <citation type="submission" date="2021-03" db="EMBL/GenBank/DDBJ databases">
        <title>Draft genome sequence of rust myrtle Austropuccinia psidii MF-1, a brazilian biotype.</title>
        <authorList>
            <person name="Quecine M.C."/>
            <person name="Pachon D.M.R."/>
            <person name="Bonatelli M.L."/>
            <person name="Correr F.H."/>
            <person name="Franceschini L.M."/>
            <person name="Leite T.F."/>
            <person name="Margarido G.R.A."/>
            <person name="Almeida C.A."/>
            <person name="Ferrarezi J.A."/>
            <person name="Labate C.A."/>
        </authorList>
    </citation>
    <scope>NUCLEOTIDE SEQUENCE</scope>
    <source>
        <strain evidence="2">MF-1</strain>
    </source>
</reference>